<comment type="caution">
    <text evidence="1">The sequence shown here is derived from an EMBL/GenBank/DDBJ whole genome shotgun (WGS) entry which is preliminary data.</text>
</comment>
<organism evidence="1 2">
    <name type="scientific">Frankliniella fusca</name>
    <dbReference type="NCBI Taxonomy" id="407009"/>
    <lineage>
        <taxon>Eukaryota</taxon>
        <taxon>Metazoa</taxon>
        <taxon>Ecdysozoa</taxon>
        <taxon>Arthropoda</taxon>
        <taxon>Hexapoda</taxon>
        <taxon>Insecta</taxon>
        <taxon>Pterygota</taxon>
        <taxon>Neoptera</taxon>
        <taxon>Paraneoptera</taxon>
        <taxon>Thysanoptera</taxon>
        <taxon>Terebrantia</taxon>
        <taxon>Thripoidea</taxon>
        <taxon>Thripidae</taxon>
        <taxon>Frankliniella</taxon>
    </lineage>
</organism>
<dbReference type="AlphaFoldDB" id="A0AAE1HL43"/>
<name>A0AAE1HL43_9NEOP</name>
<reference evidence="1" key="2">
    <citation type="journal article" date="2023" name="BMC Genomics">
        <title>Pest status, molecular evolution, and epigenetic factors derived from the genome assembly of Frankliniella fusca, a thysanopteran phytovirus vector.</title>
        <authorList>
            <person name="Catto M.A."/>
            <person name="Labadie P.E."/>
            <person name="Jacobson A.L."/>
            <person name="Kennedy G.G."/>
            <person name="Srinivasan R."/>
            <person name="Hunt B.G."/>
        </authorList>
    </citation>
    <scope>NUCLEOTIDE SEQUENCE</scope>
    <source>
        <strain evidence="1">PL_HMW_Pooled</strain>
    </source>
</reference>
<dbReference type="Proteomes" id="UP001219518">
    <property type="component" value="Unassembled WGS sequence"/>
</dbReference>
<keyword evidence="2" id="KW-1185">Reference proteome</keyword>
<evidence type="ECO:0000313" key="1">
    <source>
        <dbReference type="EMBL" id="KAK3923153.1"/>
    </source>
</evidence>
<reference evidence="1" key="1">
    <citation type="submission" date="2021-07" db="EMBL/GenBank/DDBJ databases">
        <authorList>
            <person name="Catto M.A."/>
            <person name="Jacobson A."/>
            <person name="Kennedy G."/>
            <person name="Labadie P."/>
            <person name="Hunt B.G."/>
            <person name="Srinivasan R."/>
        </authorList>
    </citation>
    <scope>NUCLEOTIDE SEQUENCE</scope>
    <source>
        <strain evidence="1">PL_HMW_Pooled</strain>
        <tissue evidence="1">Head</tissue>
    </source>
</reference>
<protein>
    <submittedName>
        <fullName evidence="1">Replicase polyprotein 1a</fullName>
    </submittedName>
</protein>
<evidence type="ECO:0000313" key="2">
    <source>
        <dbReference type="Proteomes" id="UP001219518"/>
    </source>
</evidence>
<gene>
    <name evidence="1" type="ORF">KUF71_000235</name>
</gene>
<sequence length="164" mass="18465">MCDTNTLRFLVHVPRYIAPIRDWWGRRVKLSCRRRPVATVNFTPDSEVVSAAVLLRSFATIMDILNSFNSVNDAELNPVYCKQGELEQNVEYVIESVERSTTSVGEGRKVVLRLAAKRLFTYLPQRYIAAMTDPVMAAINAGGYTLRYEGMVAGFGHKFALSQV</sequence>
<accession>A0AAE1HL43</accession>
<dbReference type="EMBL" id="JAHWGI010001142">
    <property type="protein sequence ID" value="KAK3923153.1"/>
    <property type="molecule type" value="Genomic_DNA"/>
</dbReference>
<proteinExistence type="predicted"/>